<dbReference type="Pfam" id="PF07510">
    <property type="entry name" value="GmrSD_C"/>
    <property type="match status" value="1"/>
</dbReference>
<dbReference type="EMBL" id="JACDUL010000002">
    <property type="protein sequence ID" value="MBA2861777.1"/>
    <property type="molecule type" value="Genomic_DNA"/>
</dbReference>
<name>A0A7J9PGE4_METMI</name>
<comment type="caution">
    <text evidence="2">The sequence shown here is derived from an EMBL/GenBank/DDBJ whole genome shotgun (WGS) entry which is preliminary data.</text>
</comment>
<dbReference type="InterPro" id="IPR011089">
    <property type="entry name" value="GmrSD_C"/>
</dbReference>
<dbReference type="AlphaFoldDB" id="A0A7J9PGE4"/>
<reference evidence="2 3" key="1">
    <citation type="submission" date="2020-07" db="EMBL/GenBank/DDBJ databases">
        <title>Genomic Encyclopedia of Type Strains, Phase IV (KMG-V): Genome sequencing to study the core and pangenomes of soil and plant-associated prokaryotes.</title>
        <authorList>
            <person name="Whitman W."/>
        </authorList>
    </citation>
    <scope>NUCLEOTIDE SEQUENCE [LARGE SCALE GENOMIC DNA]</scope>
    <source>
        <strain evidence="2 3">C8</strain>
    </source>
</reference>
<feature type="domain" description="GmrSD restriction endonucleases C-terminal" evidence="1">
    <location>
        <begin position="10"/>
        <end position="107"/>
    </location>
</feature>
<accession>A0A7J9PGE4</accession>
<sequence>MNENMVHISNYKTISIEHVLPQNPPKNSNWIKNFNEKQRESWAHKIGNLVLLSASKNSKLSNLDFSEKKEKYLLEKMDPFKSTSVFLKKSNSWTLKTIDQRHKKLVDLLVSNGNS</sequence>
<dbReference type="PANTHER" id="PTHR35149">
    <property type="entry name" value="SLL5132 PROTEIN"/>
    <property type="match status" value="1"/>
</dbReference>
<dbReference type="PANTHER" id="PTHR35149:SF2">
    <property type="entry name" value="DUF262 DOMAIN-CONTAINING PROTEIN"/>
    <property type="match status" value="1"/>
</dbReference>
<dbReference type="Proteomes" id="UP000533207">
    <property type="component" value="Unassembled WGS sequence"/>
</dbReference>
<organism evidence="2 3">
    <name type="scientific">Methanococcus maripaludis</name>
    <name type="common">Methanococcus deltae</name>
    <dbReference type="NCBI Taxonomy" id="39152"/>
    <lineage>
        <taxon>Archaea</taxon>
        <taxon>Methanobacteriati</taxon>
        <taxon>Methanobacteriota</taxon>
        <taxon>Methanomada group</taxon>
        <taxon>Methanococci</taxon>
        <taxon>Methanococcales</taxon>
        <taxon>Methanococcaceae</taxon>
        <taxon>Methanococcus</taxon>
    </lineage>
</organism>
<protein>
    <submittedName>
        <fullName evidence="2">3-methyladenine DNA glycosylase AlkD</fullName>
    </submittedName>
</protein>
<evidence type="ECO:0000259" key="1">
    <source>
        <dbReference type="Pfam" id="PF07510"/>
    </source>
</evidence>
<gene>
    <name evidence="2" type="ORF">HNP90_000656</name>
</gene>
<evidence type="ECO:0000313" key="3">
    <source>
        <dbReference type="Proteomes" id="UP000533207"/>
    </source>
</evidence>
<proteinExistence type="predicted"/>
<evidence type="ECO:0000313" key="2">
    <source>
        <dbReference type="EMBL" id="MBA2861777.1"/>
    </source>
</evidence>